<name>A0A1G1SVX1_9BACT</name>
<dbReference type="RefSeq" id="WP_070746426.1">
    <property type="nucleotide sequence ID" value="NZ_MDZA01000426.1"/>
</dbReference>
<dbReference type="AlphaFoldDB" id="A0A1G1SVX1"/>
<protein>
    <submittedName>
        <fullName evidence="1">Uncharacterized protein</fullName>
    </submittedName>
</protein>
<dbReference type="EMBL" id="MDZA01000426">
    <property type="protein sequence ID" value="OGX82777.1"/>
    <property type="molecule type" value="Genomic_DNA"/>
</dbReference>
<evidence type="ECO:0000313" key="2">
    <source>
        <dbReference type="Proteomes" id="UP000177506"/>
    </source>
</evidence>
<gene>
    <name evidence="1" type="ORF">BEN49_02635</name>
</gene>
<dbReference type="OrthoDB" id="878396at2"/>
<keyword evidence="2" id="KW-1185">Reference proteome</keyword>
<dbReference type="Proteomes" id="UP000177506">
    <property type="component" value="Unassembled WGS sequence"/>
</dbReference>
<reference evidence="1 2" key="1">
    <citation type="submission" date="2016-08" db="EMBL/GenBank/DDBJ databases">
        <title>Hymenobacter coccineus sp. nov., Hymenobacter lapidarius sp. nov. and Hymenobacter glacialis sp. nov., isolated from Antarctic soil.</title>
        <authorList>
            <person name="Sedlacek I."/>
            <person name="Kralova S."/>
            <person name="Kyrova K."/>
            <person name="Maslanova I."/>
            <person name="Stankova E."/>
            <person name="Vrbovska V."/>
            <person name="Nemec M."/>
            <person name="Bartak M."/>
            <person name="Svec P."/>
            <person name="Busse H.-J."/>
            <person name="Pantucek R."/>
        </authorList>
    </citation>
    <scope>NUCLEOTIDE SEQUENCE [LARGE SCALE GENOMIC DNA]</scope>
    <source>
        <strain evidence="1 2">CCM 8649</strain>
    </source>
</reference>
<evidence type="ECO:0000313" key="1">
    <source>
        <dbReference type="EMBL" id="OGX82777.1"/>
    </source>
</evidence>
<accession>A0A1G1SVX1</accession>
<organism evidence="1 2">
    <name type="scientific">Hymenobacter coccineus</name>
    <dbReference type="NCBI Taxonomy" id="1908235"/>
    <lineage>
        <taxon>Bacteria</taxon>
        <taxon>Pseudomonadati</taxon>
        <taxon>Bacteroidota</taxon>
        <taxon>Cytophagia</taxon>
        <taxon>Cytophagales</taxon>
        <taxon>Hymenobacteraceae</taxon>
        <taxon>Hymenobacter</taxon>
    </lineage>
</organism>
<sequence length="129" mass="13907">MRSEYLHNDTAQAIINLYGRRQGGGVGWMTAGALSAVRIATAGGTTTNYGGYAVQREGPDMGAVFLITAPILGYGLSKILRFSNGRLEKTLTAYGAGQPLSRSLRRKLKPRFFNQPIIEYKAVPVKAAS</sequence>
<proteinExistence type="predicted"/>
<comment type="caution">
    <text evidence="1">The sequence shown here is derived from an EMBL/GenBank/DDBJ whole genome shotgun (WGS) entry which is preliminary data.</text>
</comment>